<dbReference type="NCBIfam" id="TIGR00305">
    <property type="entry name" value="putative toxin-antitoxin system toxin component, PIN family"/>
    <property type="match status" value="1"/>
</dbReference>
<dbReference type="Pfam" id="PF13470">
    <property type="entry name" value="PIN_3"/>
    <property type="match status" value="1"/>
</dbReference>
<dbReference type="AlphaFoldDB" id="A0A842HAK8"/>
<evidence type="ECO:0000313" key="2">
    <source>
        <dbReference type="EMBL" id="MBC2593523.1"/>
    </source>
</evidence>
<comment type="caution">
    <text evidence="2">The sequence shown here is derived from an EMBL/GenBank/DDBJ whole genome shotgun (WGS) entry which is preliminary data.</text>
</comment>
<dbReference type="EMBL" id="JACHVB010000014">
    <property type="protein sequence ID" value="MBC2593523.1"/>
    <property type="molecule type" value="Genomic_DNA"/>
</dbReference>
<dbReference type="SMART" id="SM00670">
    <property type="entry name" value="PINc"/>
    <property type="match status" value="1"/>
</dbReference>
<dbReference type="InterPro" id="IPR002850">
    <property type="entry name" value="PIN_toxin-like"/>
</dbReference>
<proteinExistence type="predicted"/>
<keyword evidence="3" id="KW-1185">Reference proteome</keyword>
<dbReference type="InterPro" id="IPR029060">
    <property type="entry name" value="PIN-like_dom_sf"/>
</dbReference>
<evidence type="ECO:0000313" key="3">
    <source>
        <dbReference type="Proteomes" id="UP000546464"/>
    </source>
</evidence>
<feature type="domain" description="PIN" evidence="1">
    <location>
        <begin position="5"/>
        <end position="118"/>
    </location>
</feature>
<reference evidence="2 3" key="1">
    <citation type="submission" date="2020-07" db="EMBL/GenBank/DDBJ databases">
        <authorList>
            <person name="Feng X."/>
        </authorList>
    </citation>
    <scope>NUCLEOTIDE SEQUENCE [LARGE SCALE GENOMIC DNA]</scope>
    <source>
        <strain evidence="2 3">JCM31066</strain>
    </source>
</reference>
<dbReference type="SUPFAM" id="SSF88723">
    <property type="entry name" value="PIN domain-like"/>
    <property type="match status" value="1"/>
</dbReference>
<sequence>MSDSKRFVIDSNLLISRLLLPDSASARAVRCALACGTLLFSKESLTELGQVLQRPKFDRYLTLPERRHFLLLLHRIGQEVVITRRVQACRDPKDDMILEVALNGQAHAIITGDKDLLVLHPYLGVPILTAAQFLETYGSDAAL</sequence>
<dbReference type="PANTHER" id="PTHR34610">
    <property type="entry name" value="SSL7007 PROTEIN"/>
    <property type="match status" value="1"/>
</dbReference>
<dbReference type="RefSeq" id="WP_185674531.1">
    <property type="nucleotide sequence ID" value="NZ_JACHVB010000014.1"/>
</dbReference>
<dbReference type="Proteomes" id="UP000546464">
    <property type="component" value="Unassembled WGS sequence"/>
</dbReference>
<name>A0A842HAK8_9BACT</name>
<dbReference type="PANTHER" id="PTHR34610:SF4">
    <property type="entry name" value="SLL8027 PROTEIN"/>
    <property type="match status" value="1"/>
</dbReference>
<protein>
    <submittedName>
        <fullName evidence="2">Putative toxin-antitoxin system toxin component, PIN family</fullName>
    </submittedName>
</protein>
<accession>A0A842HAK8</accession>
<evidence type="ECO:0000259" key="1">
    <source>
        <dbReference type="SMART" id="SM00670"/>
    </source>
</evidence>
<dbReference type="InterPro" id="IPR002716">
    <property type="entry name" value="PIN_dom"/>
</dbReference>
<organism evidence="2 3">
    <name type="scientific">Ruficoccus amylovorans</name>
    <dbReference type="NCBI Taxonomy" id="1804625"/>
    <lineage>
        <taxon>Bacteria</taxon>
        <taxon>Pseudomonadati</taxon>
        <taxon>Verrucomicrobiota</taxon>
        <taxon>Opitutia</taxon>
        <taxon>Puniceicoccales</taxon>
        <taxon>Cerasicoccaceae</taxon>
        <taxon>Ruficoccus</taxon>
    </lineage>
</organism>
<gene>
    <name evidence="2" type="ORF">H5P28_04535</name>
</gene>